<dbReference type="GO" id="GO:0016491">
    <property type="term" value="F:oxidoreductase activity"/>
    <property type="evidence" value="ECO:0007669"/>
    <property type="project" value="InterPro"/>
</dbReference>
<dbReference type="PANTHER" id="PTHR45033">
    <property type="match status" value="1"/>
</dbReference>
<sequence length="361" mass="38377">MTTIPETHRVFRRGTTPGTTESPMRIELTTEPTLPPEGLGPHDVLIRVRAVSLNYRDVAMLRGLYPFPVAARGIPASDCAAEVAAVGTAVTHFLVGDRVSPIFALSNITGNEQDSAPVSTSLGGEAQGVLREHAVFEDKVLVHLPEYLTWEETSTITCAGVTAWNALNAPGSFNKKKIALLQGTGGVSMFALLLALAGGITPVISSSSDQKLDAIKKLGPPGAVLGYNYRTKPDQAAAVKALVPGGRGVDIVVNNVGPLSIPADIETLTARNGTISLVGFLGGLTADWSPDQILHLIGKCASIQGIAVGSKLDNQALNTFLEENQIRLEPLIDRVFSFEESEEAFDYLWSGQHMGKVVIKF</sequence>
<dbReference type="InterPro" id="IPR052711">
    <property type="entry name" value="Zinc_ADH-like"/>
</dbReference>
<dbReference type="AlphaFoldDB" id="A0AAE0K3E1"/>
<evidence type="ECO:0000259" key="2">
    <source>
        <dbReference type="SMART" id="SM00829"/>
    </source>
</evidence>
<dbReference type="SUPFAM" id="SSF50129">
    <property type="entry name" value="GroES-like"/>
    <property type="match status" value="1"/>
</dbReference>
<evidence type="ECO:0000256" key="1">
    <source>
        <dbReference type="SAM" id="MobiDB-lite"/>
    </source>
</evidence>
<evidence type="ECO:0000313" key="3">
    <source>
        <dbReference type="EMBL" id="KAK3368701.1"/>
    </source>
</evidence>
<dbReference type="Pfam" id="PF08240">
    <property type="entry name" value="ADH_N"/>
    <property type="match status" value="1"/>
</dbReference>
<dbReference type="InterPro" id="IPR020843">
    <property type="entry name" value="ER"/>
</dbReference>
<dbReference type="Pfam" id="PF00107">
    <property type="entry name" value="ADH_zinc_N"/>
    <property type="match status" value="1"/>
</dbReference>
<evidence type="ECO:0000313" key="4">
    <source>
        <dbReference type="Proteomes" id="UP001285441"/>
    </source>
</evidence>
<reference evidence="3" key="2">
    <citation type="submission" date="2023-06" db="EMBL/GenBank/DDBJ databases">
        <authorList>
            <consortium name="Lawrence Berkeley National Laboratory"/>
            <person name="Haridas S."/>
            <person name="Hensen N."/>
            <person name="Bonometti L."/>
            <person name="Westerberg I."/>
            <person name="Brannstrom I.O."/>
            <person name="Guillou S."/>
            <person name="Cros-Aarteil S."/>
            <person name="Calhoun S."/>
            <person name="Kuo A."/>
            <person name="Mondo S."/>
            <person name="Pangilinan J."/>
            <person name="Riley R."/>
            <person name="LaButti K."/>
            <person name="Andreopoulos B."/>
            <person name="Lipzen A."/>
            <person name="Chen C."/>
            <person name="Yanf M."/>
            <person name="Daum C."/>
            <person name="Ng V."/>
            <person name="Clum A."/>
            <person name="Steindorff A."/>
            <person name="Ohm R."/>
            <person name="Martin F."/>
            <person name="Silar P."/>
            <person name="Natvig D."/>
            <person name="Lalanne C."/>
            <person name="Gautier V."/>
            <person name="Ament-velasquez S.L."/>
            <person name="Kruys A."/>
            <person name="Hutchinson M.I."/>
            <person name="Powell A.J."/>
            <person name="Barry K."/>
            <person name="Miller A.N."/>
            <person name="Grigoriev I.V."/>
            <person name="Debuchy R."/>
            <person name="Gladieux P."/>
            <person name="Thoren M.H."/>
            <person name="Johannesson H."/>
        </authorList>
    </citation>
    <scope>NUCLEOTIDE SEQUENCE</scope>
    <source>
        <strain evidence="3">CBS 232.78</strain>
    </source>
</reference>
<dbReference type="SUPFAM" id="SSF51735">
    <property type="entry name" value="NAD(P)-binding Rossmann-fold domains"/>
    <property type="match status" value="1"/>
</dbReference>
<dbReference type="InterPro" id="IPR036291">
    <property type="entry name" value="NAD(P)-bd_dom_sf"/>
</dbReference>
<name>A0AAE0K3E1_9PEZI</name>
<comment type="caution">
    <text evidence="3">The sequence shown here is derived from an EMBL/GenBank/DDBJ whole genome shotgun (WGS) entry which is preliminary data.</text>
</comment>
<protein>
    <submittedName>
        <fullName evidence="3">Alcohol dehydrogenase</fullName>
    </submittedName>
</protein>
<dbReference type="Gene3D" id="3.90.180.10">
    <property type="entry name" value="Medium-chain alcohol dehydrogenases, catalytic domain"/>
    <property type="match status" value="1"/>
</dbReference>
<feature type="region of interest" description="Disordered" evidence="1">
    <location>
        <begin position="1"/>
        <end position="22"/>
    </location>
</feature>
<dbReference type="InterPro" id="IPR013149">
    <property type="entry name" value="ADH-like_C"/>
</dbReference>
<feature type="domain" description="Enoyl reductase (ER)" evidence="2">
    <location>
        <begin position="18"/>
        <end position="359"/>
    </location>
</feature>
<gene>
    <name evidence="3" type="ORF">B0H63DRAFT_441941</name>
</gene>
<dbReference type="PANTHER" id="PTHR45033:SF1">
    <property type="entry name" value="OXIDOREDUCTASE (EUROFUNG)"/>
    <property type="match status" value="1"/>
</dbReference>
<dbReference type="CDD" id="cd08276">
    <property type="entry name" value="MDR7"/>
    <property type="match status" value="1"/>
</dbReference>
<dbReference type="EMBL" id="JAULSW010000010">
    <property type="protein sequence ID" value="KAK3368701.1"/>
    <property type="molecule type" value="Genomic_DNA"/>
</dbReference>
<keyword evidence="4" id="KW-1185">Reference proteome</keyword>
<accession>A0AAE0K3E1</accession>
<organism evidence="3 4">
    <name type="scientific">Podospora didyma</name>
    <dbReference type="NCBI Taxonomy" id="330526"/>
    <lineage>
        <taxon>Eukaryota</taxon>
        <taxon>Fungi</taxon>
        <taxon>Dikarya</taxon>
        <taxon>Ascomycota</taxon>
        <taxon>Pezizomycotina</taxon>
        <taxon>Sordariomycetes</taxon>
        <taxon>Sordariomycetidae</taxon>
        <taxon>Sordariales</taxon>
        <taxon>Podosporaceae</taxon>
        <taxon>Podospora</taxon>
    </lineage>
</organism>
<dbReference type="Gene3D" id="3.40.50.720">
    <property type="entry name" value="NAD(P)-binding Rossmann-like Domain"/>
    <property type="match status" value="1"/>
</dbReference>
<dbReference type="SMART" id="SM00829">
    <property type="entry name" value="PKS_ER"/>
    <property type="match status" value="1"/>
</dbReference>
<dbReference type="InterPro" id="IPR011032">
    <property type="entry name" value="GroES-like_sf"/>
</dbReference>
<dbReference type="Proteomes" id="UP001285441">
    <property type="component" value="Unassembled WGS sequence"/>
</dbReference>
<reference evidence="3" key="1">
    <citation type="journal article" date="2023" name="Mol. Phylogenet. Evol.">
        <title>Genome-scale phylogeny and comparative genomics of the fungal order Sordariales.</title>
        <authorList>
            <person name="Hensen N."/>
            <person name="Bonometti L."/>
            <person name="Westerberg I."/>
            <person name="Brannstrom I.O."/>
            <person name="Guillou S."/>
            <person name="Cros-Aarteil S."/>
            <person name="Calhoun S."/>
            <person name="Haridas S."/>
            <person name="Kuo A."/>
            <person name="Mondo S."/>
            <person name="Pangilinan J."/>
            <person name="Riley R."/>
            <person name="LaButti K."/>
            <person name="Andreopoulos B."/>
            <person name="Lipzen A."/>
            <person name="Chen C."/>
            <person name="Yan M."/>
            <person name="Daum C."/>
            <person name="Ng V."/>
            <person name="Clum A."/>
            <person name="Steindorff A."/>
            <person name="Ohm R.A."/>
            <person name="Martin F."/>
            <person name="Silar P."/>
            <person name="Natvig D.O."/>
            <person name="Lalanne C."/>
            <person name="Gautier V."/>
            <person name="Ament-Velasquez S.L."/>
            <person name="Kruys A."/>
            <person name="Hutchinson M.I."/>
            <person name="Powell A.J."/>
            <person name="Barry K."/>
            <person name="Miller A.N."/>
            <person name="Grigoriev I.V."/>
            <person name="Debuchy R."/>
            <person name="Gladieux P."/>
            <person name="Hiltunen Thoren M."/>
            <person name="Johannesson H."/>
        </authorList>
    </citation>
    <scope>NUCLEOTIDE SEQUENCE</scope>
    <source>
        <strain evidence="3">CBS 232.78</strain>
    </source>
</reference>
<proteinExistence type="predicted"/>
<dbReference type="InterPro" id="IPR013154">
    <property type="entry name" value="ADH-like_N"/>
</dbReference>